<dbReference type="OrthoDB" id="205099at2759"/>
<dbReference type="STRING" id="796925.A0A137NQL9"/>
<dbReference type="PANTHER" id="PTHR12809:SF2">
    <property type="entry name" value="MEDIATOR OF RNA POLYMERASE II TRANSCRIPTION SUBUNIT 14"/>
    <property type="match status" value="1"/>
</dbReference>
<keyword evidence="5 9" id="KW-0010">Activator</keyword>
<evidence type="ECO:0000256" key="2">
    <source>
        <dbReference type="ARBA" id="ARBA00007813"/>
    </source>
</evidence>
<evidence type="ECO:0000256" key="9">
    <source>
        <dbReference type="RuleBase" id="RU365082"/>
    </source>
</evidence>
<evidence type="ECO:0000256" key="7">
    <source>
        <dbReference type="ARBA" id="ARBA00023242"/>
    </source>
</evidence>
<dbReference type="InterPro" id="IPR055122">
    <property type="entry name" value="Med14_N"/>
</dbReference>
<feature type="region of interest" description="Disordered" evidence="10">
    <location>
        <begin position="1"/>
        <end position="68"/>
    </location>
</feature>
<evidence type="ECO:0000256" key="6">
    <source>
        <dbReference type="ARBA" id="ARBA00023163"/>
    </source>
</evidence>
<evidence type="ECO:0000256" key="5">
    <source>
        <dbReference type="ARBA" id="ARBA00023159"/>
    </source>
</evidence>
<keyword evidence="6 9" id="KW-0804">Transcription</keyword>
<protein>
    <recommendedName>
        <fullName evidence="3 9">Mediator of RNA polymerase II transcription subunit 14</fullName>
    </recommendedName>
    <alternativeName>
        <fullName evidence="8 9">Mediator complex subunit 14</fullName>
    </alternativeName>
</protein>
<dbReference type="PANTHER" id="PTHR12809">
    <property type="entry name" value="MEDIATOR COMPLEX SUBUNIT"/>
    <property type="match status" value="1"/>
</dbReference>
<dbReference type="GO" id="GO:0070847">
    <property type="term" value="C:core mediator complex"/>
    <property type="evidence" value="ECO:0007669"/>
    <property type="project" value="TreeGrafter"/>
</dbReference>
<comment type="function">
    <text evidence="9">Component of the Mediator complex, a coactivator involved in the regulated transcription of nearly all RNA polymerase II-dependent genes. Mediator functions as a bridge to convey information from gene-specific regulatory proteins to the basal RNA polymerase II transcription machinery. Mediator is recruited to promoters by direct interactions with regulatory proteins and serves as a scaffold for the assembly of a functional preinitiation complex with RNA polymerase II and the general transcription factors.</text>
</comment>
<reference evidence="12 13" key="1">
    <citation type="journal article" date="2015" name="Genome Biol. Evol.">
        <title>Phylogenomic analyses indicate that early fungi evolved digesting cell walls of algal ancestors of land plants.</title>
        <authorList>
            <person name="Chang Y."/>
            <person name="Wang S."/>
            <person name="Sekimoto S."/>
            <person name="Aerts A.L."/>
            <person name="Choi C."/>
            <person name="Clum A."/>
            <person name="LaButti K.M."/>
            <person name="Lindquist E.A."/>
            <person name="Yee Ngan C."/>
            <person name="Ohm R.A."/>
            <person name="Salamov A.A."/>
            <person name="Grigoriev I.V."/>
            <person name="Spatafora J.W."/>
            <person name="Berbee M.L."/>
        </authorList>
    </citation>
    <scope>NUCLEOTIDE SEQUENCE [LARGE SCALE GENOMIC DNA]</scope>
    <source>
        <strain evidence="12 13">NRRL 28638</strain>
    </source>
</reference>
<name>A0A137NQL9_CONC2</name>
<dbReference type="GO" id="GO:0003712">
    <property type="term" value="F:transcription coregulator activity"/>
    <property type="evidence" value="ECO:0007669"/>
    <property type="project" value="UniProtKB-UniRule"/>
</dbReference>
<evidence type="ECO:0000256" key="3">
    <source>
        <dbReference type="ARBA" id="ARBA00019619"/>
    </source>
</evidence>
<keyword evidence="4 9" id="KW-0805">Transcription regulation</keyword>
<dbReference type="InterPro" id="IPR013947">
    <property type="entry name" value="Mediator_Med14"/>
</dbReference>
<comment type="similarity">
    <text evidence="2 9">Belongs to the Mediator complex subunit 14 family.</text>
</comment>
<evidence type="ECO:0000256" key="10">
    <source>
        <dbReference type="SAM" id="MobiDB-lite"/>
    </source>
</evidence>
<dbReference type="GO" id="GO:0006357">
    <property type="term" value="P:regulation of transcription by RNA polymerase II"/>
    <property type="evidence" value="ECO:0007669"/>
    <property type="project" value="InterPro"/>
</dbReference>
<evidence type="ECO:0000256" key="1">
    <source>
        <dbReference type="ARBA" id="ARBA00004123"/>
    </source>
</evidence>
<dbReference type="EMBL" id="KQ965006">
    <property type="protein sequence ID" value="KXN65041.1"/>
    <property type="molecule type" value="Genomic_DNA"/>
</dbReference>
<dbReference type="OMA" id="FASHRIV"/>
<evidence type="ECO:0000313" key="12">
    <source>
        <dbReference type="EMBL" id="KXN65041.1"/>
    </source>
</evidence>
<comment type="subunit">
    <text evidence="9">Component of the Mediator complex.</text>
</comment>
<sequence>MTNQVSASYPSNSNNVNNNTDYSNLRDKSMNGTNPQFPFETIAPTPDAIPDNSNSEGGEPSSPTFLTLPTDNFNTVPLRQLVQNFIYQANNDLNMAVDTLDSAKGDDKKRQLLNYVQTQRDRIAKVLVLVKWAAKASSIQKCQNIIGFLNTQNQLFNSSVNDLFQFYQNLPSLRVRNYDVKNSIDVLTTGSFTGLPKIIKDTFVNPDPLSEDEIRNTLGMVNDFVLLKLISIEDIPSWLKHAKSVENAKLTLTVKDEYEIVLTLKGLDTSLPWHLITVKILIDHNNLKEDSRTILTPIQQSQLEYQAQQQLLPPHLKQYPPGVSAPEPPVNPNKKAKKSDIVALHKFLHNFCGSLILESLILQAQPLSEVNWKGQLYLSQTPTSLTIHYWTSKGSPNFKDNYSSLGNSDQHTFTITLRSKVDPPLTEWKHAKMLETNPFFSKPVEDMFKVDPACLNFENILLEVVRAHSVLILYTYRDIILKANRGQANFSPDQVKLFNEEGQVPYLTVDYGYKRSAKLTVDPRIGKINLTLVYDPERESIMAEVGRKLNENPENASNIMMELRFLMILDDIKSISTFCNLLPVNPVTFKPGENNIFGNQVKRTLFLQFSSHSQYHLVFTATDHSIHCWIVIIELSPTTQKKSISCYKEIAINNLEEDNPNAEDIKPNFYQVPVPNISDLWDIQRLKSISQLGLDLAAYLKIGPLLTQGLSVLFDGADTNLKSFLPTLNNPANEAMFEFTPVHSSSLPSPVSGWDGPITVIQDSINRKSVSFKIKLNYTKFPLAANPTNSTLMSLPNHWSIDVSGSYLTFTYFDLNDCWNSFISDWSIFTHVASLTHQIYYLKWYSSFNIDINLYSCNSLVLLFENKIHIGITWKPDSKIKTSGEYHLEFPTSSTHPRNPFTLTQPFLHAYLNRTKSLRGLIHIVKDTYQFVNGIDTHILEGKRKYSIIPRSENEIRFIYSNMFGFDLTLLKDNQIAFTYIHKIIDGDASAPKITTPAPWKPESIAPEARGTWVVSQQFKPETNKTYLDVVQCLPQLILQTIPPPNNGPSAVTTRQSGMITTSPENTFYLLLAMDWSFCNINILRFIGSWDNRETPKIEVKLDWANNSVSFKAADFKVELRLLNMCNWKATLERLPTSSAESFTNEEINSLCNQVQKQLNENKYDVIIAKGIVQLFLLPAVLIKMLIGSFELQNPQTGVSMSLKLTPLSTNFPAKVIEYVQDIGNFSLLFNLRCNDQKYVLPLTYNFFSQEISFQNNDNNNYPSIPAYITQPFEALRGNNGLSDPNLATKLQLFIQNFNPQTSETMVDADF</sequence>
<evidence type="ECO:0000256" key="8">
    <source>
        <dbReference type="ARBA" id="ARBA00032007"/>
    </source>
</evidence>
<evidence type="ECO:0000259" key="11">
    <source>
        <dbReference type="Pfam" id="PF08638"/>
    </source>
</evidence>
<dbReference type="GO" id="GO:0016592">
    <property type="term" value="C:mediator complex"/>
    <property type="evidence" value="ECO:0007669"/>
    <property type="project" value="UniProtKB-UniRule"/>
</dbReference>
<evidence type="ECO:0000313" key="13">
    <source>
        <dbReference type="Proteomes" id="UP000070444"/>
    </source>
</evidence>
<proteinExistence type="inferred from homology"/>
<feature type="compositionally biased region" description="Polar residues" evidence="10">
    <location>
        <begin position="51"/>
        <end position="68"/>
    </location>
</feature>
<feature type="domain" description="Mediator complex subunit MED14 N-terminal" evidence="11">
    <location>
        <begin position="75"/>
        <end position="265"/>
    </location>
</feature>
<dbReference type="Proteomes" id="UP000070444">
    <property type="component" value="Unassembled WGS sequence"/>
</dbReference>
<keyword evidence="13" id="KW-1185">Reference proteome</keyword>
<organism evidence="12 13">
    <name type="scientific">Conidiobolus coronatus (strain ATCC 28846 / CBS 209.66 / NRRL 28638)</name>
    <name type="common">Delacroixia coronata</name>
    <dbReference type="NCBI Taxonomy" id="796925"/>
    <lineage>
        <taxon>Eukaryota</taxon>
        <taxon>Fungi</taxon>
        <taxon>Fungi incertae sedis</taxon>
        <taxon>Zoopagomycota</taxon>
        <taxon>Entomophthoromycotina</taxon>
        <taxon>Entomophthoromycetes</taxon>
        <taxon>Entomophthorales</taxon>
        <taxon>Ancylistaceae</taxon>
        <taxon>Conidiobolus</taxon>
    </lineage>
</organism>
<gene>
    <name evidence="12" type="ORF">CONCODRAFT_13513</name>
</gene>
<evidence type="ECO:0000256" key="4">
    <source>
        <dbReference type="ARBA" id="ARBA00023015"/>
    </source>
</evidence>
<accession>A0A137NQL9</accession>
<comment type="subcellular location">
    <subcellularLocation>
        <location evidence="1 9">Nucleus</location>
    </subcellularLocation>
</comment>
<feature type="compositionally biased region" description="Low complexity" evidence="10">
    <location>
        <begin position="1"/>
        <end position="23"/>
    </location>
</feature>
<dbReference type="Pfam" id="PF08638">
    <property type="entry name" value="Med14"/>
    <property type="match status" value="1"/>
</dbReference>
<keyword evidence="7 9" id="KW-0539">Nucleus</keyword>